<comment type="caution">
    <text evidence="1">The sequence shown here is derived from an EMBL/GenBank/DDBJ whole genome shotgun (WGS) entry which is preliminary data.</text>
</comment>
<gene>
    <name evidence="1" type="ORF">LCGC14_0273350</name>
</gene>
<name>A0A0F9X362_9ZZZZ</name>
<dbReference type="AlphaFoldDB" id="A0A0F9X362"/>
<sequence>MSLPVLELSGVAHGLKLIEAGMPSGVVVEKPTDYAGKSFRFAEGDGFRSVQFGAAVGPFRSLMALPPHIIHGLDTARLRELGDAHDLYIVEMRGTAKMREESDDEPEGGMHWHEADREAGQTLPGEPSWHRHVFLVTDEMELEGGAVIPAGSLIFTELDGGHPHAIAEGGNATEEDGPHGHAVRILLPSGEVLELATTEGGAHPHQLMVRRTGLDGLHGHDLTIGGVRLTSLTPAQFAELEQGDDDEGEVTDPS</sequence>
<accession>A0A0F9X362</accession>
<evidence type="ECO:0000313" key="1">
    <source>
        <dbReference type="EMBL" id="KKN85923.1"/>
    </source>
</evidence>
<reference evidence="1" key="1">
    <citation type="journal article" date="2015" name="Nature">
        <title>Complex archaea that bridge the gap between prokaryotes and eukaryotes.</title>
        <authorList>
            <person name="Spang A."/>
            <person name="Saw J.H."/>
            <person name="Jorgensen S.L."/>
            <person name="Zaremba-Niedzwiedzka K."/>
            <person name="Martijn J."/>
            <person name="Lind A.E."/>
            <person name="van Eijk R."/>
            <person name="Schleper C."/>
            <person name="Guy L."/>
            <person name="Ettema T.J."/>
        </authorList>
    </citation>
    <scope>NUCLEOTIDE SEQUENCE</scope>
</reference>
<dbReference type="EMBL" id="LAZR01000153">
    <property type="protein sequence ID" value="KKN85923.1"/>
    <property type="molecule type" value="Genomic_DNA"/>
</dbReference>
<organism evidence="1">
    <name type="scientific">marine sediment metagenome</name>
    <dbReference type="NCBI Taxonomy" id="412755"/>
    <lineage>
        <taxon>unclassified sequences</taxon>
        <taxon>metagenomes</taxon>
        <taxon>ecological metagenomes</taxon>
    </lineage>
</organism>
<proteinExistence type="predicted"/>
<protein>
    <submittedName>
        <fullName evidence="1">Uncharacterized protein</fullName>
    </submittedName>
</protein>